<dbReference type="Pfam" id="PF02777">
    <property type="entry name" value="Sod_Fe_C"/>
    <property type="match status" value="1"/>
</dbReference>
<dbReference type="Gene3D" id="3.55.40.20">
    <property type="entry name" value="Iron/manganese superoxide dismutase, C-terminal domain"/>
    <property type="match status" value="1"/>
</dbReference>
<accession>A0AAX0L8L7</accession>
<dbReference type="PANTHER" id="PTHR42769:SF3">
    <property type="entry name" value="SUPEROXIDE DISMUTASE [FE] 2, CHLOROPLASTIC"/>
    <property type="match status" value="1"/>
</dbReference>
<dbReference type="PROSITE" id="PS00088">
    <property type="entry name" value="SOD_MN"/>
    <property type="match status" value="1"/>
</dbReference>
<evidence type="ECO:0000313" key="11">
    <source>
        <dbReference type="EMBL" id="OPA75883.1"/>
    </source>
</evidence>
<evidence type="ECO:0000256" key="6">
    <source>
        <dbReference type="ARBA" id="ARBA00023004"/>
    </source>
</evidence>
<dbReference type="GO" id="GO:0004784">
    <property type="term" value="F:superoxide dismutase activity"/>
    <property type="evidence" value="ECO:0007669"/>
    <property type="project" value="UniProtKB-EC"/>
</dbReference>
<feature type="binding site" evidence="7">
    <location>
        <position position="151"/>
    </location>
    <ligand>
        <name>Mn(2+)</name>
        <dbReference type="ChEBI" id="CHEBI:29035"/>
    </ligand>
</feature>
<dbReference type="InterPro" id="IPR019832">
    <property type="entry name" value="Mn/Fe_SOD_C"/>
</dbReference>
<reference evidence="11 12" key="1">
    <citation type="submission" date="2016-08" db="EMBL/GenBank/DDBJ databases">
        <title>Campylobacter species from sea mammals.</title>
        <authorList>
            <person name="Gilbert M.J."/>
            <person name="Byrne B.A."/>
            <person name="Zomer A.L."/>
            <person name="Wagenaar J.A."/>
        </authorList>
    </citation>
    <scope>NUCLEOTIDE SEQUENCE [LARGE SCALE GENOMIC DNA]</scope>
    <source>
        <strain evidence="11 12">1105248</strain>
    </source>
</reference>
<dbReference type="EC" id="1.15.1.1" evidence="3 8"/>
<dbReference type="PRINTS" id="PR01703">
    <property type="entry name" value="MNSODISMTASE"/>
</dbReference>
<dbReference type="InterPro" id="IPR036324">
    <property type="entry name" value="Mn/Fe_SOD_N_sf"/>
</dbReference>
<comment type="caution">
    <text evidence="11">The sequence shown here is derived from an EMBL/GenBank/DDBJ whole genome shotgun (WGS) entry which is preliminary data.</text>
</comment>
<dbReference type="Gene3D" id="1.10.287.990">
    <property type="entry name" value="Fe,Mn superoxide dismutase (SOD) domain"/>
    <property type="match status" value="1"/>
</dbReference>
<dbReference type="SUPFAM" id="SSF54719">
    <property type="entry name" value="Fe,Mn superoxide dismutase (SOD), C-terminal domain"/>
    <property type="match status" value="1"/>
</dbReference>
<evidence type="ECO:0000256" key="7">
    <source>
        <dbReference type="PIRSR" id="PIRSR000349-1"/>
    </source>
</evidence>
<dbReference type="FunFam" id="1.10.287.990:FF:000002">
    <property type="entry name" value="Superoxide dismutase"/>
    <property type="match status" value="1"/>
</dbReference>
<dbReference type="RefSeq" id="WP_078388090.1">
    <property type="nucleotide sequence ID" value="NZ_CP012547.1"/>
</dbReference>
<protein>
    <recommendedName>
        <fullName evidence="3 8">Superoxide dismutase</fullName>
        <ecNumber evidence="3 8">1.15.1.1</ecNumber>
    </recommendedName>
</protein>
<comment type="catalytic activity">
    <reaction evidence="8">
        <text>2 superoxide + 2 H(+) = H2O2 + O2</text>
        <dbReference type="Rhea" id="RHEA:20696"/>
        <dbReference type="ChEBI" id="CHEBI:15378"/>
        <dbReference type="ChEBI" id="CHEBI:15379"/>
        <dbReference type="ChEBI" id="CHEBI:16240"/>
        <dbReference type="ChEBI" id="CHEBI:18421"/>
        <dbReference type="EC" id="1.15.1.1"/>
    </reaction>
</comment>
<evidence type="ECO:0000259" key="10">
    <source>
        <dbReference type="Pfam" id="PF02777"/>
    </source>
</evidence>
<comment type="subunit">
    <text evidence="2">Homodimer.</text>
</comment>
<feature type="binding site" evidence="7">
    <location>
        <position position="155"/>
    </location>
    <ligand>
        <name>Mn(2+)</name>
        <dbReference type="ChEBI" id="CHEBI:29035"/>
    </ligand>
</feature>
<dbReference type="InterPro" id="IPR001189">
    <property type="entry name" value="Mn/Fe_SOD"/>
</dbReference>
<evidence type="ECO:0000256" key="8">
    <source>
        <dbReference type="RuleBase" id="RU000414"/>
    </source>
</evidence>
<evidence type="ECO:0000256" key="4">
    <source>
        <dbReference type="ARBA" id="ARBA00022723"/>
    </source>
</evidence>
<dbReference type="PANTHER" id="PTHR42769">
    <property type="entry name" value="SUPEROXIDE DISMUTASE"/>
    <property type="match status" value="1"/>
</dbReference>
<dbReference type="Pfam" id="PF00081">
    <property type="entry name" value="Sod_Fe_N"/>
    <property type="match status" value="1"/>
</dbReference>
<keyword evidence="5 8" id="KW-0560">Oxidoreductase</keyword>
<feature type="domain" description="Manganese/iron superoxide dismutase N-terminal" evidence="9">
    <location>
        <begin position="2"/>
        <end position="79"/>
    </location>
</feature>
<feature type="binding site" evidence="7">
    <location>
        <position position="25"/>
    </location>
    <ligand>
        <name>Mn(2+)</name>
        <dbReference type="ChEBI" id="CHEBI:29035"/>
    </ligand>
</feature>
<dbReference type="Proteomes" id="UP000189728">
    <property type="component" value="Unassembled WGS sequence"/>
</dbReference>
<evidence type="ECO:0000313" key="12">
    <source>
        <dbReference type="Proteomes" id="UP000189728"/>
    </source>
</evidence>
<sequence length="205" mass="23594">MFKLRNLPFDSKSNLVVSEKTCEYHHGKHHATYVANLNNLIKDTEFANSSFYEILVGAKGGLYNNVAQVYNHDFYWDCIAKKSEMSDEFKKALQAEFPNFKEDFIKAATTLFGSGWAWLVLDPKTSKLEIVQTSNAATPVNDGKVPVLVVDVWEHAYYIDNFNARPKYLETFFENINWEFVSEAYEWAKKEGLGSVQHYTQKIHG</sequence>
<comment type="function">
    <text evidence="8">Destroys radicals which are normally produced within the cells and which are toxic to biological systems.</text>
</comment>
<dbReference type="EMBL" id="MCRK01000041">
    <property type="protein sequence ID" value="OPA75883.1"/>
    <property type="molecule type" value="Genomic_DNA"/>
</dbReference>
<evidence type="ECO:0000256" key="3">
    <source>
        <dbReference type="ARBA" id="ARBA00012682"/>
    </source>
</evidence>
<feature type="binding site" evidence="7">
    <location>
        <position position="72"/>
    </location>
    <ligand>
        <name>Mn(2+)</name>
        <dbReference type="ChEBI" id="CHEBI:29035"/>
    </ligand>
</feature>
<evidence type="ECO:0000259" key="9">
    <source>
        <dbReference type="Pfam" id="PF00081"/>
    </source>
</evidence>
<evidence type="ECO:0000256" key="5">
    <source>
        <dbReference type="ARBA" id="ARBA00023002"/>
    </source>
</evidence>
<dbReference type="InterPro" id="IPR019831">
    <property type="entry name" value="Mn/Fe_SOD_N"/>
</dbReference>
<organism evidence="11 12">
    <name type="scientific">Campylobacter pinnipediorum subsp. pinnipediorum</name>
    <dbReference type="NCBI Taxonomy" id="1660067"/>
    <lineage>
        <taxon>Bacteria</taxon>
        <taxon>Pseudomonadati</taxon>
        <taxon>Campylobacterota</taxon>
        <taxon>Epsilonproteobacteria</taxon>
        <taxon>Campylobacterales</taxon>
        <taxon>Campylobacteraceae</taxon>
        <taxon>Campylobacter</taxon>
    </lineage>
</organism>
<comment type="similarity">
    <text evidence="1 8">Belongs to the iron/manganese superoxide dismutase family.</text>
</comment>
<keyword evidence="6" id="KW-0408">Iron</keyword>
<dbReference type="AlphaFoldDB" id="A0AAX0L8L7"/>
<dbReference type="SUPFAM" id="SSF46609">
    <property type="entry name" value="Fe,Mn superoxide dismutase (SOD), N-terminal domain"/>
    <property type="match status" value="1"/>
</dbReference>
<dbReference type="InterPro" id="IPR036314">
    <property type="entry name" value="SOD_C_sf"/>
</dbReference>
<gene>
    <name evidence="11" type="ORF">BFG04_05410</name>
</gene>
<dbReference type="PIRSF" id="PIRSF000349">
    <property type="entry name" value="SODismutase"/>
    <property type="match status" value="1"/>
</dbReference>
<name>A0AAX0L8L7_9BACT</name>
<evidence type="ECO:0000256" key="2">
    <source>
        <dbReference type="ARBA" id="ARBA00011738"/>
    </source>
</evidence>
<feature type="domain" description="Manganese/iron superoxide dismutase C-terminal" evidence="10">
    <location>
        <begin position="89"/>
        <end position="183"/>
    </location>
</feature>
<keyword evidence="4 7" id="KW-0479">Metal-binding</keyword>
<dbReference type="InterPro" id="IPR019833">
    <property type="entry name" value="Mn/Fe_SOD_BS"/>
</dbReference>
<evidence type="ECO:0000256" key="1">
    <source>
        <dbReference type="ARBA" id="ARBA00008714"/>
    </source>
</evidence>
<dbReference type="GO" id="GO:0046872">
    <property type="term" value="F:metal ion binding"/>
    <property type="evidence" value="ECO:0007669"/>
    <property type="project" value="UniProtKB-KW"/>
</dbReference>
<proteinExistence type="inferred from homology"/>